<dbReference type="PANTHER" id="PTHR22916:SF69">
    <property type="entry name" value="BIFUNCTIONAL GLYCOSYLTRANSFERASE PGTA"/>
    <property type="match status" value="1"/>
</dbReference>
<dbReference type="RefSeq" id="WP_266055427.1">
    <property type="nucleotide sequence ID" value="NZ_JAPFQN010000003.1"/>
</dbReference>
<proteinExistence type="predicted"/>
<dbReference type="Proteomes" id="UP001209885">
    <property type="component" value="Unassembled WGS sequence"/>
</dbReference>
<sequence length="325" mass="38638">MDDLISILMPVKNAEKFLTESLESILNQSEKNWELIAVDDHSADTSRSIIEKYKKRDQRIRILSNQGKGIISALRTGYKHSKGSLIHRMDADDIMSMNKLYELKARLTNLGKGHIVTSMVEYFSSDGVSEGYKEYERWLNQLCENDKQWEHIYEECVIASPNWMVYKYDLDKAGAFDFDRYPEDYDLIFRFYKNNLSVKSIAKTLHYWREHPDRTSRNSDLYQQKAFFELKTYHWLKLEYSNEHVIIFGGGIKGKTMSQILQLNNIDHDWLKEKPRQIDNDFIKKLTQENSKIIITIGDLNEKKKIHQLMTLLKLKRNKDYYYFR</sequence>
<accession>A0ABT3RN84</accession>
<name>A0ABT3RN84_9BACT</name>
<dbReference type="Pfam" id="PF00535">
    <property type="entry name" value="Glycos_transf_2"/>
    <property type="match status" value="1"/>
</dbReference>
<dbReference type="InterPro" id="IPR029044">
    <property type="entry name" value="Nucleotide-diphossugar_trans"/>
</dbReference>
<evidence type="ECO:0000259" key="1">
    <source>
        <dbReference type="Pfam" id="PF00535"/>
    </source>
</evidence>
<dbReference type="SUPFAM" id="SSF53448">
    <property type="entry name" value="Nucleotide-diphospho-sugar transferases"/>
    <property type="match status" value="1"/>
</dbReference>
<evidence type="ECO:0000313" key="2">
    <source>
        <dbReference type="EMBL" id="MCX2743056.1"/>
    </source>
</evidence>
<keyword evidence="3" id="KW-1185">Reference proteome</keyword>
<dbReference type="EMBL" id="JAPFQN010000003">
    <property type="protein sequence ID" value="MCX2743056.1"/>
    <property type="molecule type" value="Genomic_DNA"/>
</dbReference>
<dbReference type="Gene3D" id="3.90.550.10">
    <property type="entry name" value="Spore Coat Polysaccharide Biosynthesis Protein SpsA, Chain A"/>
    <property type="match status" value="1"/>
</dbReference>
<organism evidence="2 3">
    <name type="scientific">Mangrovivirga halotolerans</name>
    <dbReference type="NCBI Taxonomy" id="2993936"/>
    <lineage>
        <taxon>Bacteria</taxon>
        <taxon>Pseudomonadati</taxon>
        <taxon>Bacteroidota</taxon>
        <taxon>Cytophagia</taxon>
        <taxon>Cytophagales</taxon>
        <taxon>Mangrovivirgaceae</taxon>
        <taxon>Mangrovivirga</taxon>
    </lineage>
</organism>
<protein>
    <submittedName>
        <fullName evidence="2">Glycosyltransferase family 2 protein</fullName>
    </submittedName>
</protein>
<gene>
    <name evidence="2" type="ORF">OO013_04225</name>
</gene>
<dbReference type="CDD" id="cd00761">
    <property type="entry name" value="Glyco_tranf_GTA_type"/>
    <property type="match status" value="1"/>
</dbReference>
<evidence type="ECO:0000313" key="3">
    <source>
        <dbReference type="Proteomes" id="UP001209885"/>
    </source>
</evidence>
<comment type="caution">
    <text evidence="2">The sequence shown here is derived from an EMBL/GenBank/DDBJ whole genome shotgun (WGS) entry which is preliminary data.</text>
</comment>
<reference evidence="2 3" key="1">
    <citation type="submission" date="2022-11" db="EMBL/GenBank/DDBJ databases">
        <title>The characterization of three novel Bacteroidetes species and genomic analysis of their roles in tidal elemental geochemical cycles.</title>
        <authorList>
            <person name="Ma K."/>
        </authorList>
    </citation>
    <scope>NUCLEOTIDE SEQUENCE [LARGE SCALE GENOMIC DNA]</scope>
    <source>
        <strain evidence="2 3">M17</strain>
    </source>
</reference>
<dbReference type="InterPro" id="IPR001173">
    <property type="entry name" value="Glyco_trans_2-like"/>
</dbReference>
<feature type="domain" description="Glycosyltransferase 2-like" evidence="1">
    <location>
        <begin position="6"/>
        <end position="169"/>
    </location>
</feature>
<dbReference type="PANTHER" id="PTHR22916">
    <property type="entry name" value="GLYCOSYLTRANSFERASE"/>
    <property type="match status" value="1"/>
</dbReference>